<gene>
    <name evidence="1" type="ORF">AWL63_18900</name>
</gene>
<name>A0A1B3ZE52_9SPHN</name>
<evidence type="ECO:0000313" key="2">
    <source>
        <dbReference type="Proteomes" id="UP000094256"/>
    </source>
</evidence>
<dbReference type="AlphaFoldDB" id="A0A1B3ZE52"/>
<keyword evidence="2" id="KW-1185">Reference proteome</keyword>
<evidence type="ECO:0000313" key="1">
    <source>
        <dbReference type="EMBL" id="AOH85700.1"/>
    </source>
</evidence>
<accession>A0A1B3ZE52</accession>
<sequence length="85" mass="9787">MALRRLRILARFELRQPSIGFLKRQMQARLLIFVPCPYSVLSERLAFFLAFDILCDSFAHDPMRAAPPHIGKVLDTPLTGIIELY</sequence>
<reference evidence="1 2" key="1">
    <citation type="submission" date="2016-01" db="EMBL/GenBank/DDBJ databases">
        <title>Complete genome and mega plasmid sequence of Sphingomonas panacis DCY99 elicits systemic resistance in rice to Xanthomonas oryzae.</title>
        <authorList>
            <person name="Kim Y.J."/>
            <person name="Yang D.C."/>
            <person name="Sing P."/>
        </authorList>
    </citation>
    <scope>NUCLEOTIDE SEQUENCE [LARGE SCALE GENOMIC DNA]</scope>
    <source>
        <strain evidence="1 2">DCY99</strain>
    </source>
</reference>
<proteinExistence type="predicted"/>
<dbReference type="Proteomes" id="UP000094256">
    <property type="component" value="Chromosome"/>
</dbReference>
<protein>
    <submittedName>
        <fullName evidence="1">Uncharacterized protein</fullName>
    </submittedName>
</protein>
<organism evidence="1 2">
    <name type="scientific">Sphingomonas panacis</name>
    <dbReference type="NCBI Taxonomy" id="1560345"/>
    <lineage>
        <taxon>Bacteria</taxon>
        <taxon>Pseudomonadati</taxon>
        <taxon>Pseudomonadota</taxon>
        <taxon>Alphaproteobacteria</taxon>
        <taxon>Sphingomonadales</taxon>
        <taxon>Sphingomonadaceae</taxon>
        <taxon>Sphingomonas</taxon>
    </lineage>
</organism>
<dbReference type="EMBL" id="CP014168">
    <property type="protein sequence ID" value="AOH85700.1"/>
    <property type="molecule type" value="Genomic_DNA"/>
</dbReference>
<dbReference type="KEGG" id="span:AWL63_18900"/>